<sequence length="279" mass="32235">MASSEVELYGRKTFFIAPDTSLIPKAYLEEFMLLGYQAYVINDDYVCPMQTKVREITRLYPDSILYFNIDASIDGIDWKSYISELQEYLGHEILIGIFYLSRQNPQDEEKIKKLYVDDIRVKAGCFALSAHNHNNFDSILKVLENAGARGRRNHVRAFCDSSSCVKFERKGQSCTANLLDINISYFRCDLQKNTSTIDIFEKIRDVSLTVNGISFVSDAVLIMKRTMNDRDLCIFMFIKRDDTPDLDKDTEKILNQKIYQIVLNENTEKLQSAFRAAEK</sequence>
<accession>A0A7W8GAR6</accession>
<organism evidence="1 2">
    <name type="scientific">Treponema ruminis</name>
    <dbReference type="NCBI Taxonomy" id="744515"/>
    <lineage>
        <taxon>Bacteria</taxon>
        <taxon>Pseudomonadati</taxon>
        <taxon>Spirochaetota</taxon>
        <taxon>Spirochaetia</taxon>
        <taxon>Spirochaetales</taxon>
        <taxon>Treponemataceae</taxon>
        <taxon>Treponema</taxon>
    </lineage>
</organism>
<evidence type="ECO:0000313" key="2">
    <source>
        <dbReference type="Proteomes" id="UP000518887"/>
    </source>
</evidence>
<keyword evidence="2" id="KW-1185">Reference proteome</keyword>
<dbReference type="AlphaFoldDB" id="A0A7W8GAR6"/>
<dbReference type="EMBL" id="JACHFQ010000007">
    <property type="protein sequence ID" value="MBB5227002.1"/>
    <property type="molecule type" value="Genomic_DNA"/>
</dbReference>
<gene>
    <name evidence="1" type="ORF">HNP76_002390</name>
</gene>
<proteinExistence type="predicted"/>
<reference evidence="1 2" key="1">
    <citation type="submission" date="2020-08" db="EMBL/GenBank/DDBJ databases">
        <title>Genomic Encyclopedia of Type Strains, Phase IV (KMG-IV): sequencing the most valuable type-strain genomes for metagenomic binning, comparative biology and taxonomic classification.</title>
        <authorList>
            <person name="Goeker M."/>
        </authorList>
    </citation>
    <scope>NUCLEOTIDE SEQUENCE [LARGE SCALE GENOMIC DNA]</scope>
    <source>
        <strain evidence="1 2">DSM 103462</strain>
    </source>
</reference>
<dbReference type="RefSeq" id="WP_184660793.1">
    <property type="nucleotide sequence ID" value="NZ_CP031518.1"/>
</dbReference>
<comment type="caution">
    <text evidence="1">The sequence shown here is derived from an EMBL/GenBank/DDBJ whole genome shotgun (WGS) entry which is preliminary data.</text>
</comment>
<protein>
    <submittedName>
        <fullName evidence="1">Uncharacterized protein</fullName>
    </submittedName>
</protein>
<dbReference type="Proteomes" id="UP000518887">
    <property type="component" value="Unassembled WGS sequence"/>
</dbReference>
<name>A0A7W8GAR6_9SPIR</name>
<evidence type="ECO:0000313" key="1">
    <source>
        <dbReference type="EMBL" id="MBB5227002.1"/>
    </source>
</evidence>